<accession>A0A834PCQ0</accession>
<dbReference type="EMBL" id="JACSDY010000002">
    <property type="protein sequence ID" value="KAF7435119.1"/>
    <property type="molecule type" value="Genomic_DNA"/>
</dbReference>
<proteinExistence type="predicted"/>
<keyword evidence="2" id="KW-1185">Reference proteome</keyword>
<reference evidence="1" key="1">
    <citation type="journal article" date="2020" name="G3 (Bethesda)">
        <title>High-Quality Assemblies for Three Invasive Social Wasps from the &lt;i&gt;Vespula&lt;/i&gt; Genus.</title>
        <authorList>
            <person name="Harrop T.W.R."/>
            <person name="Guhlin J."/>
            <person name="McLaughlin G.M."/>
            <person name="Permina E."/>
            <person name="Stockwell P."/>
            <person name="Gilligan J."/>
            <person name="Le Lec M.F."/>
            <person name="Gruber M.A.M."/>
            <person name="Quinn O."/>
            <person name="Lovegrove M."/>
            <person name="Duncan E.J."/>
            <person name="Remnant E.J."/>
            <person name="Van Eeckhoven J."/>
            <person name="Graham B."/>
            <person name="Knapp R.A."/>
            <person name="Langford K.W."/>
            <person name="Kronenberg Z."/>
            <person name="Press M.O."/>
            <person name="Eacker S.M."/>
            <person name="Wilson-Rankin E.E."/>
            <person name="Purcell J."/>
            <person name="Lester P.J."/>
            <person name="Dearden P.K."/>
        </authorList>
    </citation>
    <scope>NUCLEOTIDE SEQUENCE</scope>
    <source>
        <strain evidence="1">Volc-1</strain>
    </source>
</reference>
<name>A0A834PCQ0_VESPE</name>
<dbReference type="AlphaFoldDB" id="A0A834PCQ0"/>
<comment type="caution">
    <text evidence="1">The sequence shown here is derived from an EMBL/GenBank/DDBJ whole genome shotgun (WGS) entry which is preliminary data.</text>
</comment>
<dbReference type="Proteomes" id="UP000600918">
    <property type="component" value="Unassembled WGS sequence"/>
</dbReference>
<evidence type="ECO:0000313" key="2">
    <source>
        <dbReference type="Proteomes" id="UP000600918"/>
    </source>
</evidence>
<evidence type="ECO:0000313" key="1">
    <source>
        <dbReference type="EMBL" id="KAF7435119.1"/>
    </source>
</evidence>
<protein>
    <submittedName>
        <fullName evidence="1">Uncharacterized protein</fullName>
    </submittedName>
</protein>
<gene>
    <name evidence="1" type="ORF">H0235_003310</name>
</gene>
<organism evidence="1 2">
    <name type="scientific">Vespula pensylvanica</name>
    <name type="common">Western yellow jacket</name>
    <name type="synonym">Wasp</name>
    <dbReference type="NCBI Taxonomy" id="30213"/>
    <lineage>
        <taxon>Eukaryota</taxon>
        <taxon>Metazoa</taxon>
        <taxon>Ecdysozoa</taxon>
        <taxon>Arthropoda</taxon>
        <taxon>Hexapoda</taxon>
        <taxon>Insecta</taxon>
        <taxon>Pterygota</taxon>
        <taxon>Neoptera</taxon>
        <taxon>Endopterygota</taxon>
        <taxon>Hymenoptera</taxon>
        <taxon>Apocrita</taxon>
        <taxon>Aculeata</taxon>
        <taxon>Vespoidea</taxon>
        <taxon>Vespidae</taxon>
        <taxon>Vespinae</taxon>
        <taxon>Vespula</taxon>
    </lineage>
</organism>
<sequence>MHNSGIVTGEDIANLASMKIRSDLSASPECLVRRTSSEFNTFAQRAPPYRAKLHRNQSPTYEFQIFAKLIKVIILMDDGLSVFHGFHSRNSRGQFVRTADDSRDDDPLTVDDFPRTFTRSCVIDHGRNSDGFYGGLGDLATGYKEAESIEDLWYRMRKYGETSPYPVWRKVFSHDDIEEQSSTSTIEKAEAFDVFSPRVYQRERGEKLGYDTEQLGRFYESSSSAATPRWGYPRSVIS</sequence>